<evidence type="ECO:0000256" key="1">
    <source>
        <dbReference type="ARBA" id="ARBA00008520"/>
    </source>
</evidence>
<dbReference type="PANTHER" id="PTHR30061:SF50">
    <property type="entry name" value="MALTOSE_MALTODEXTRIN-BINDING PERIPLASMIC PROTEIN"/>
    <property type="match status" value="1"/>
</dbReference>
<keyword evidence="3" id="KW-0732">Signal</keyword>
<accession>A0A645CER1</accession>
<proteinExistence type="inferred from homology"/>
<dbReference type="PROSITE" id="PS51257">
    <property type="entry name" value="PROKAR_LIPOPROTEIN"/>
    <property type="match status" value="1"/>
</dbReference>
<comment type="similarity">
    <text evidence="1">Belongs to the bacterial solute-binding protein 1 family.</text>
</comment>
<evidence type="ECO:0000256" key="2">
    <source>
        <dbReference type="ARBA" id="ARBA00022448"/>
    </source>
</evidence>
<dbReference type="SUPFAM" id="SSF53850">
    <property type="entry name" value="Periplasmic binding protein-like II"/>
    <property type="match status" value="1"/>
</dbReference>
<dbReference type="PANTHER" id="PTHR30061">
    <property type="entry name" value="MALTOSE-BINDING PERIPLASMIC PROTEIN"/>
    <property type="match status" value="1"/>
</dbReference>
<organism evidence="4">
    <name type="scientific">bioreactor metagenome</name>
    <dbReference type="NCBI Taxonomy" id="1076179"/>
    <lineage>
        <taxon>unclassified sequences</taxon>
        <taxon>metagenomes</taxon>
        <taxon>ecological metagenomes</taxon>
    </lineage>
</organism>
<dbReference type="GO" id="GO:0015768">
    <property type="term" value="P:maltose transport"/>
    <property type="evidence" value="ECO:0007669"/>
    <property type="project" value="TreeGrafter"/>
</dbReference>
<gene>
    <name evidence="4" type="ORF">SDC9_122440</name>
</gene>
<evidence type="ECO:0008006" key="5">
    <source>
        <dbReference type="Google" id="ProtNLM"/>
    </source>
</evidence>
<dbReference type="GO" id="GO:0055052">
    <property type="term" value="C:ATP-binding cassette (ABC) transporter complex, substrate-binding subunit-containing"/>
    <property type="evidence" value="ECO:0007669"/>
    <property type="project" value="TreeGrafter"/>
</dbReference>
<dbReference type="EMBL" id="VSSQ01026631">
    <property type="protein sequence ID" value="MPM75447.1"/>
    <property type="molecule type" value="Genomic_DNA"/>
</dbReference>
<reference evidence="4" key="1">
    <citation type="submission" date="2019-08" db="EMBL/GenBank/DDBJ databases">
        <authorList>
            <person name="Kucharzyk K."/>
            <person name="Murdoch R.W."/>
            <person name="Higgins S."/>
            <person name="Loffler F."/>
        </authorList>
    </citation>
    <scope>NUCLEOTIDE SEQUENCE</scope>
</reference>
<comment type="caution">
    <text evidence="4">The sequence shown here is derived from an EMBL/GenBank/DDBJ whole genome shotgun (WGS) entry which is preliminary data.</text>
</comment>
<evidence type="ECO:0000313" key="4">
    <source>
        <dbReference type="EMBL" id="MPM75447.1"/>
    </source>
</evidence>
<dbReference type="AlphaFoldDB" id="A0A645CER1"/>
<dbReference type="Gene3D" id="3.40.190.10">
    <property type="entry name" value="Periplasmic binding protein-like II"/>
    <property type="match status" value="1"/>
</dbReference>
<sequence>MAKKLFPLISIILVAAFALAACATPTAAPTAAATEAPVATEAATAAPEPVTINLWTKEGETDGGLQYVQALTDAYTAAHPEVTFVVVNKEVETLREDFQTASLAGAAPELLWTVSDHLGPFTAADLIQPVDSLVDLSKFVSSATNAVKSPDGQTWGVPISNGNHLMLI</sequence>
<evidence type="ECO:0000256" key="3">
    <source>
        <dbReference type="ARBA" id="ARBA00022729"/>
    </source>
</evidence>
<protein>
    <recommendedName>
        <fullName evidence="5">Extracellular solute-binding protein</fullName>
    </recommendedName>
</protein>
<keyword evidence="2" id="KW-0813">Transport</keyword>
<name>A0A645CER1_9ZZZZ</name>
<dbReference type="GO" id="GO:1901982">
    <property type="term" value="F:maltose binding"/>
    <property type="evidence" value="ECO:0007669"/>
    <property type="project" value="TreeGrafter"/>
</dbReference>
<dbReference type="GO" id="GO:0042956">
    <property type="term" value="P:maltodextrin transmembrane transport"/>
    <property type="evidence" value="ECO:0007669"/>
    <property type="project" value="TreeGrafter"/>
</dbReference>